<protein>
    <recommendedName>
        <fullName evidence="6 15">tRNA (guanine-N(1)-)-methyltransferase</fullName>
        <ecNumber evidence="5 15">2.1.1.228</ecNumber>
    </recommendedName>
    <alternativeName>
        <fullName evidence="12 15">M1G-methyltransferase</fullName>
    </alternativeName>
    <alternativeName>
        <fullName evidence="13 15">tRNA [GM37] methyltransferase</fullName>
    </alternativeName>
</protein>
<dbReference type="Proteomes" id="UP000183031">
    <property type="component" value="Unassembled WGS sequence"/>
</dbReference>
<proteinExistence type="inferred from homology"/>
<comment type="subcellular location">
    <subcellularLocation>
        <location evidence="2 15 16">Cytoplasm</location>
    </subcellularLocation>
</comment>
<dbReference type="GO" id="GO:0008168">
    <property type="term" value="F:methyltransferase activity"/>
    <property type="evidence" value="ECO:0007669"/>
    <property type="project" value="UniProtKB-KW"/>
</dbReference>
<evidence type="ECO:0000256" key="13">
    <source>
        <dbReference type="ARBA" id="ARBA00033392"/>
    </source>
</evidence>
<comment type="catalytic activity">
    <reaction evidence="14 15 16">
        <text>guanosine(37) in tRNA + S-adenosyl-L-methionine = N(1)-methylguanosine(37) in tRNA + S-adenosyl-L-homocysteine + H(+)</text>
        <dbReference type="Rhea" id="RHEA:36899"/>
        <dbReference type="Rhea" id="RHEA-COMP:10145"/>
        <dbReference type="Rhea" id="RHEA-COMP:10147"/>
        <dbReference type="ChEBI" id="CHEBI:15378"/>
        <dbReference type="ChEBI" id="CHEBI:57856"/>
        <dbReference type="ChEBI" id="CHEBI:59789"/>
        <dbReference type="ChEBI" id="CHEBI:73542"/>
        <dbReference type="ChEBI" id="CHEBI:74269"/>
        <dbReference type="EC" id="2.1.1.228"/>
    </reaction>
</comment>
<gene>
    <name evidence="15" type="primary">trmD</name>
    <name evidence="18" type="ORF">SAMN02927935_00636</name>
</gene>
<evidence type="ECO:0000256" key="11">
    <source>
        <dbReference type="ARBA" id="ARBA00022694"/>
    </source>
</evidence>
<feature type="binding site" evidence="15">
    <location>
        <position position="113"/>
    </location>
    <ligand>
        <name>S-adenosyl-L-methionine</name>
        <dbReference type="ChEBI" id="CHEBI:59789"/>
    </ligand>
</feature>
<reference evidence="18 19" key="1">
    <citation type="submission" date="2016-10" db="EMBL/GenBank/DDBJ databases">
        <authorList>
            <person name="Varghese N."/>
            <person name="Submissions S."/>
        </authorList>
    </citation>
    <scope>NUCLEOTIDE SEQUENCE [LARGE SCALE GENOMIC DNA]</scope>
    <source>
        <strain evidence="18 19">CGMCC 1.6853</strain>
    </source>
</reference>
<dbReference type="HAMAP" id="MF_00605">
    <property type="entry name" value="TrmD"/>
    <property type="match status" value="1"/>
</dbReference>
<evidence type="ECO:0000256" key="16">
    <source>
        <dbReference type="RuleBase" id="RU003464"/>
    </source>
</evidence>
<keyword evidence="11 15" id="KW-0819">tRNA processing</keyword>
<dbReference type="CDD" id="cd18080">
    <property type="entry name" value="TrmD-like"/>
    <property type="match status" value="1"/>
</dbReference>
<keyword evidence="19" id="KW-1185">Reference proteome</keyword>
<dbReference type="InterPro" id="IPR023148">
    <property type="entry name" value="tRNA_m1G_MeTrfase_C_sf"/>
</dbReference>
<dbReference type="RefSeq" id="WP_033631826.1">
    <property type="nucleotide sequence ID" value="NZ_CBCSIN010000009.1"/>
</dbReference>
<keyword evidence="8 15" id="KW-0489">Methyltransferase</keyword>
<dbReference type="PANTHER" id="PTHR46417">
    <property type="entry name" value="TRNA (GUANINE-N(1)-)-METHYLTRANSFERASE"/>
    <property type="match status" value="1"/>
</dbReference>
<evidence type="ECO:0000256" key="12">
    <source>
        <dbReference type="ARBA" id="ARBA00029736"/>
    </source>
</evidence>
<evidence type="ECO:0000256" key="14">
    <source>
        <dbReference type="ARBA" id="ARBA00047783"/>
    </source>
</evidence>
<sequence length="255" mass="28456">MFIGIVSLFPEMFRAITDYGVTGRAVKNGLLSVQCWSPRDFTYDRHRTVDDRPYGGGPGMLMMVKPLREAIHAAKAAAGEGAKVIYLSPQGRKLDQTGVCELAANQKMILVCGRYEGIDERVIQTEIDEEWSIGDYVLSGGELPAMTLIDSVARFIPGVLGHQASAEEDSFADGLLDCPHYTRPEVLEGMEVPPVLLSGNHAEIRRWRLKQSLGRTWLRRPELLESLALTDEQAVLLAEFQREHQARQQDYEGNV</sequence>
<evidence type="ECO:0000256" key="7">
    <source>
        <dbReference type="ARBA" id="ARBA00022490"/>
    </source>
</evidence>
<dbReference type="NCBIfam" id="TIGR00088">
    <property type="entry name" value="trmD"/>
    <property type="match status" value="1"/>
</dbReference>
<name>A0A1G5CUL3_9GAMM</name>
<dbReference type="InterPro" id="IPR029026">
    <property type="entry name" value="tRNA_m1G_MTases_N"/>
</dbReference>
<accession>A0A1G5CUL3</accession>
<keyword evidence="10 15" id="KW-0949">S-adenosyl-L-methionine</keyword>
<evidence type="ECO:0000259" key="17">
    <source>
        <dbReference type="Pfam" id="PF01746"/>
    </source>
</evidence>
<comment type="subunit">
    <text evidence="4 15 16">Homodimer.</text>
</comment>
<evidence type="ECO:0000256" key="3">
    <source>
        <dbReference type="ARBA" id="ARBA00007630"/>
    </source>
</evidence>
<dbReference type="Pfam" id="PF01746">
    <property type="entry name" value="tRNA_m1G_MT"/>
    <property type="match status" value="1"/>
</dbReference>
<comment type="caution">
    <text evidence="18">The sequence shown here is derived from an EMBL/GenBank/DDBJ whole genome shotgun (WGS) entry which is preliminary data.</text>
</comment>
<evidence type="ECO:0000313" key="19">
    <source>
        <dbReference type="Proteomes" id="UP000183031"/>
    </source>
</evidence>
<evidence type="ECO:0000313" key="18">
    <source>
        <dbReference type="EMBL" id="SCY06145.1"/>
    </source>
</evidence>
<evidence type="ECO:0000256" key="1">
    <source>
        <dbReference type="ARBA" id="ARBA00002634"/>
    </source>
</evidence>
<dbReference type="NCBIfam" id="NF000648">
    <property type="entry name" value="PRK00026.1"/>
    <property type="match status" value="1"/>
</dbReference>
<dbReference type="PIRSF" id="PIRSF000386">
    <property type="entry name" value="tRNA_mtase"/>
    <property type="match status" value="1"/>
</dbReference>
<evidence type="ECO:0000256" key="4">
    <source>
        <dbReference type="ARBA" id="ARBA00011738"/>
    </source>
</evidence>
<dbReference type="GO" id="GO:0032259">
    <property type="term" value="P:methylation"/>
    <property type="evidence" value="ECO:0007669"/>
    <property type="project" value="UniProtKB-KW"/>
</dbReference>
<dbReference type="InterPro" id="IPR029028">
    <property type="entry name" value="Alpha/beta_knot_MTases"/>
</dbReference>
<evidence type="ECO:0000256" key="6">
    <source>
        <dbReference type="ARBA" id="ARBA00014679"/>
    </source>
</evidence>
<dbReference type="EMBL" id="FMUT01000003">
    <property type="protein sequence ID" value="SCY06145.1"/>
    <property type="molecule type" value="Genomic_DNA"/>
</dbReference>
<evidence type="ECO:0000256" key="15">
    <source>
        <dbReference type="HAMAP-Rule" id="MF_00605"/>
    </source>
</evidence>
<evidence type="ECO:0000256" key="9">
    <source>
        <dbReference type="ARBA" id="ARBA00022679"/>
    </source>
</evidence>
<evidence type="ECO:0000256" key="10">
    <source>
        <dbReference type="ARBA" id="ARBA00022691"/>
    </source>
</evidence>
<comment type="similarity">
    <text evidence="3 15 16">Belongs to the RNA methyltransferase TrmD family.</text>
</comment>
<evidence type="ECO:0000256" key="2">
    <source>
        <dbReference type="ARBA" id="ARBA00004496"/>
    </source>
</evidence>
<comment type="function">
    <text evidence="1 15 16">Specifically methylates guanosine-37 in various tRNAs.</text>
</comment>
<evidence type="ECO:0000256" key="5">
    <source>
        <dbReference type="ARBA" id="ARBA00012807"/>
    </source>
</evidence>
<dbReference type="InterPro" id="IPR016009">
    <property type="entry name" value="tRNA_MeTrfase_TRMD/TRM10"/>
</dbReference>
<dbReference type="EC" id="2.1.1.228" evidence="5 15"/>
<feature type="binding site" evidence="15">
    <location>
        <begin position="133"/>
        <end position="138"/>
    </location>
    <ligand>
        <name>S-adenosyl-L-methionine</name>
        <dbReference type="ChEBI" id="CHEBI:59789"/>
    </ligand>
</feature>
<dbReference type="InterPro" id="IPR002649">
    <property type="entry name" value="tRNA_m1G_MeTrfase_TrmD"/>
</dbReference>
<dbReference type="PANTHER" id="PTHR46417:SF1">
    <property type="entry name" value="TRNA (GUANINE-N(1)-)-METHYLTRANSFERASE"/>
    <property type="match status" value="1"/>
</dbReference>
<keyword evidence="7 15" id="KW-0963">Cytoplasm</keyword>
<dbReference type="SUPFAM" id="SSF75217">
    <property type="entry name" value="alpha/beta knot"/>
    <property type="match status" value="1"/>
</dbReference>
<evidence type="ECO:0000256" key="8">
    <source>
        <dbReference type="ARBA" id="ARBA00022603"/>
    </source>
</evidence>
<keyword evidence="9 15" id="KW-0808">Transferase</keyword>
<dbReference type="Gene3D" id="1.10.1270.20">
    <property type="entry name" value="tRNA(m1g37)methyltransferase, domain 2"/>
    <property type="match status" value="1"/>
</dbReference>
<organism evidence="18 19">
    <name type="scientific">Serratia nematodiphila</name>
    <dbReference type="NCBI Taxonomy" id="458197"/>
    <lineage>
        <taxon>Bacteria</taxon>
        <taxon>Pseudomonadati</taxon>
        <taxon>Pseudomonadota</taxon>
        <taxon>Gammaproteobacteria</taxon>
        <taxon>Enterobacterales</taxon>
        <taxon>Yersiniaceae</taxon>
        <taxon>Serratia</taxon>
    </lineage>
</organism>
<dbReference type="Gene3D" id="3.40.1280.10">
    <property type="match status" value="1"/>
</dbReference>
<feature type="domain" description="tRNA methyltransferase TRMD/TRM10-type" evidence="17">
    <location>
        <begin position="1"/>
        <end position="225"/>
    </location>
</feature>